<evidence type="ECO:0000256" key="6">
    <source>
        <dbReference type="ARBA" id="ARBA00023136"/>
    </source>
</evidence>
<dbReference type="InterPro" id="IPR006553">
    <property type="entry name" value="Leu-rich_rpt_Cys-con_subtyp"/>
</dbReference>
<comment type="subcellular location">
    <subcellularLocation>
        <location evidence="1">Membrane</location>
    </subcellularLocation>
</comment>
<dbReference type="Proteomes" id="UP000752171">
    <property type="component" value="Unassembled WGS sequence"/>
</dbReference>
<dbReference type="SMART" id="SM00368">
    <property type="entry name" value="LRR_RI"/>
    <property type="match status" value="10"/>
</dbReference>
<evidence type="ECO:0008006" key="15">
    <source>
        <dbReference type="Google" id="ProtNLM"/>
    </source>
</evidence>
<evidence type="ECO:0000256" key="9">
    <source>
        <dbReference type="ARBA" id="ARBA00023319"/>
    </source>
</evidence>
<dbReference type="GO" id="GO:1903037">
    <property type="term" value="P:regulation of leukocyte cell-cell adhesion"/>
    <property type="evidence" value="ECO:0007669"/>
    <property type="project" value="UniProtKB-ARBA"/>
</dbReference>
<dbReference type="InterPro" id="IPR051261">
    <property type="entry name" value="NLR"/>
</dbReference>
<proteinExistence type="inferred from homology"/>
<dbReference type="SMART" id="SM00409">
    <property type="entry name" value="IG"/>
    <property type="match status" value="2"/>
</dbReference>
<dbReference type="InterPro" id="IPR007110">
    <property type="entry name" value="Ig-like_dom"/>
</dbReference>
<dbReference type="InterPro" id="IPR006574">
    <property type="entry name" value="PRY"/>
</dbReference>
<dbReference type="PROSITE" id="PS51450">
    <property type="entry name" value="LRR"/>
    <property type="match status" value="3"/>
</dbReference>
<dbReference type="FunFam" id="2.60.40.10:FF:000142">
    <property type="entry name" value="V-set domain-containing T-cell activation inhibitor 1"/>
    <property type="match status" value="2"/>
</dbReference>
<evidence type="ECO:0000313" key="14">
    <source>
        <dbReference type="Proteomes" id="UP000752171"/>
    </source>
</evidence>
<evidence type="ECO:0000256" key="1">
    <source>
        <dbReference type="ARBA" id="ARBA00004370"/>
    </source>
</evidence>
<feature type="domain" description="Ig-like" evidence="12">
    <location>
        <begin position="221"/>
        <end position="319"/>
    </location>
</feature>
<keyword evidence="10" id="KW-0812">Transmembrane</keyword>
<evidence type="ECO:0000256" key="5">
    <source>
        <dbReference type="ARBA" id="ARBA00022737"/>
    </source>
</evidence>
<comment type="caution">
    <text evidence="13">The sequence shown here is derived from an EMBL/GenBank/DDBJ whole genome shotgun (WGS) entry which is preliminary data.</text>
</comment>
<dbReference type="Gene3D" id="3.80.10.10">
    <property type="entry name" value="Ribonuclease Inhibitor"/>
    <property type="match status" value="4"/>
</dbReference>
<dbReference type="Gene3D" id="2.60.40.10">
    <property type="entry name" value="Immunoglobulins"/>
    <property type="match status" value="2"/>
</dbReference>
<dbReference type="InterPro" id="IPR013106">
    <property type="entry name" value="Ig_V-set"/>
</dbReference>
<dbReference type="InterPro" id="IPR013783">
    <property type="entry name" value="Ig-like_fold"/>
</dbReference>
<keyword evidence="6 10" id="KW-0472">Membrane</keyword>
<dbReference type="PROSITE" id="PS50835">
    <property type="entry name" value="IG_LIKE"/>
    <property type="match status" value="2"/>
</dbReference>
<dbReference type="SUPFAM" id="SSF49899">
    <property type="entry name" value="Concanavalin A-like lectins/glucanases"/>
    <property type="match status" value="1"/>
</dbReference>
<evidence type="ECO:0000256" key="10">
    <source>
        <dbReference type="SAM" id="Phobius"/>
    </source>
</evidence>
<organism evidence="13 14">
    <name type="scientific">Astyanax mexicanus</name>
    <name type="common">Blind cave fish</name>
    <name type="synonym">Astyanax fasciatus mexicanus</name>
    <dbReference type="NCBI Taxonomy" id="7994"/>
    <lineage>
        <taxon>Eukaryota</taxon>
        <taxon>Metazoa</taxon>
        <taxon>Chordata</taxon>
        <taxon>Craniata</taxon>
        <taxon>Vertebrata</taxon>
        <taxon>Euteleostomi</taxon>
        <taxon>Actinopterygii</taxon>
        <taxon>Neopterygii</taxon>
        <taxon>Teleostei</taxon>
        <taxon>Ostariophysi</taxon>
        <taxon>Characiformes</taxon>
        <taxon>Characoidei</taxon>
        <taxon>Acestrorhamphidae</taxon>
        <taxon>Acestrorhamphinae</taxon>
        <taxon>Astyanax</taxon>
    </lineage>
</organism>
<keyword evidence="9" id="KW-0393">Immunoglobulin domain</keyword>
<dbReference type="PRINTS" id="PR01407">
    <property type="entry name" value="BUTYPHLNCDUF"/>
</dbReference>
<evidence type="ECO:0000259" key="12">
    <source>
        <dbReference type="PROSITE" id="PS50835"/>
    </source>
</evidence>
<protein>
    <recommendedName>
        <fullName evidence="15">B30.2/SPRY domain-containing protein</fullName>
    </recommendedName>
</protein>
<dbReference type="PRINTS" id="PR00019">
    <property type="entry name" value="LEURICHRPT"/>
</dbReference>
<evidence type="ECO:0000313" key="13">
    <source>
        <dbReference type="EMBL" id="KAG9262201.1"/>
    </source>
</evidence>
<dbReference type="InterPro" id="IPR003879">
    <property type="entry name" value="Butyrophylin_SPRY"/>
</dbReference>
<dbReference type="SUPFAM" id="SSF52047">
    <property type="entry name" value="RNI-like"/>
    <property type="match status" value="1"/>
</dbReference>
<dbReference type="Pfam" id="PF13516">
    <property type="entry name" value="LRR_6"/>
    <property type="match status" value="7"/>
</dbReference>
<feature type="transmembrane region" description="Helical" evidence="10">
    <location>
        <begin position="330"/>
        <end position="350"/>
    </location>
</feature>
<dbReference type="InterPro" id="IPR043136">
    <property type="entry name" value="B30.2/SPRY_sf"/>
</dbReference>
<keyword evidence="10" id="KW-1133">Transmembrane helix</keyword>
<evidence type="ECO:0000259" key="11">
    <source>
        <dbReference type="PROSITE" id="PS50188"/>
    </source>
</evidence>
<dbReference type="Pfam" id="PF07686">
    <property type="entry name" value="V-set"/>
    <property type="match status" value="2"/>
</dbReference>
<accession>A0A8T2KZL6</accession>
<dbReference type="InterPro" id="IPR032675">
    <property type="entry name" value="LRR_dom_sf"/>
</dbReference>
<feature type="domain" description="B30.2/SPRY" evidence="11">
    <location>
        <begin position="740"/>
        <end position="945"/>
    </location>
</feature>
<name>A0A8T2KZL6_ASTMX</name>
<gene>
    <name evidence="13" type="ORF">AMEX_G23940</name>
</gene>
<evidence type="ECO:0000256" key="4">
    <source>
        <dbReference type="ARBA" id="ARBA00022729"/>
    </source>
</evidence>
<keyword evidence="4" id="KW-0732">Signal</keyword>
<dbReference type="EMBL" id="JAICCE010000021">
    <property type="protein sequence ID" value="KAG9262201.1"/>
    <property type="molecule type" value="Genomic_DNA"/>
</dbReference>
<dbReference type="CDD" id="cd16040">
    <property type="entry name" value="SPRY_PRY_SNTX"/>
    <property type="match status" value="1"/>
</dbReference>
<keyword evidence="5" id="KW-0677">Repeat</keyword>
<evidence type="ECO:0000256" key="8">
    <source>
        <dbReference type="ARBA" id="ARBA00023180"/>
    </source>
</evidence>
<dbReference type="InterPro" id="IPR013320">
    <property type="entry name" value="ConA-like_dom_sf"/>
</dbReference>
<comment type="similarity">
    <text evidence="2">Belongs to the immunoglobulin superfamily. BTN/MOG family.</text>
</comment>
<dbReference type="InterPro" id="IPR001611">
    <property type="entry name" value="Leu-rich_rpt"/>
</dbReference>
<dbReference type="SMART" id="SM00589">
    <property type="entry name" value="PRY"/>
    <property type="match status" value="1"/>
</dbReference>
<dbReference type="Gene3D" id="2.60.120.920">
    <property type="match status" value="1"/>
</dbReference>
<keyword evidence="7" id="KW-1015">Disulfide bond</keyword>
<evidence type="ECO:0000256" key="2">
    <source>
        <dbReference type="ARBA" id="ARBA00007591"/>
    </source>
</evidence>
<dbReference type="AlphaFoldDB" id="A0A8T2KZL6"/>
<keyword evidence="8" id="KW-0325">Glycoprotein</keyword>
<sequence>MRARCGRGYIMALGYISFTWALIAHGEHYPLVAPREFLRILSDLIYKKLCFGSFCHSELMNHLKSEMNVLWMMLLIFSCPIETMSVQFKVVGPAAPLVAVAGEDLVLPCSLQPNISAEDMMVEWSRSDHTGSDTLVHLYEDYKDRNGDQMESYRQRTALFKEELKKGNASLKLSALQPSDDGAYQCFIRYGSQYDDATVYVKVEVYFKVVVPAAPLVAVAGEDLVLPCSLQPNISAKDMIVEWIRLHRTDTLVHLYEDYKDRNRDQMESYRGRTALFKEELKKGNTSLKLSALQPSDDGAYKCFIRYGSQYDDATLYVEVKGKGFHGWKIAIICFSVFGVILTAFIAYILKDKYSKKQLSPTQCSVITYMRLHTENPRKELDLSKFNTSEEGYRRLIPAVSNCRKAQFAGCNLTAGCIEELNAALKTENSSLKELDLSNNNLQDSGVEKLSDGLKSSHCKVETLRFAGCNLTAGCIEELNAALKTENSSLKELDLSNNNLQDSGVEKLSDGLKSSHCKVETLRLALCNLEKKTCETLGAALLSETWTLKELDLSKNNLRDSGMEKLSDGLKSSNCTLGILRLATCNFTGKSCKFLISALKSKISSLKELDLSGNDLQGSGVEELFMDPQSSPCKLEILRLALCYIEEKVCEYLGSALNQENSLKELDLSNNDLQDSGVELLSAGLKSSHCKLEILRLSGCMITEKGCSSLASCLSSSSSHLTELDLTYNNPGDSGENLLTPHCKPGTLRYERLRQYGCDLTLDPNTAYRALSLSEENRRVEWRGGQQSYPDHPERFDRWPQVLSRERVTGRCYWEAEWSGGLIYVALSYKTISRKGRVSDSRFGGNEKSWILMINNNSYSVHHNNNITDLPPPPSPSNRVGVYVDCPAGTLSFYTISSHTHTHSHTPSHTQTLTHLHTFYTTFTEPLYAGFGLNKACSVCLCKIE</sequence>
<dbReference type="SUPFAM" id="SSF48726">
    <property type="entry name" value="Immunoglobulin"/>
    <property type="match status" value="2"/>
</dbReference>
<dbReference type="SMART" id="SM00367">
    <property type="entry name" value="LRR_CC"/>
    <property type="match status" value="4"/>
</dbReference>
<dbReference type="InterPro" id="IPR036179">
    <property type="entry name" value="Ig-like_dom_sf"/>
</dbReference>
<feature type="domain" description="Ig-like" evidence="12">
    <location>
        <begin position="80"/>
        <end position="200"/>
    </location>
</feature>
<dbReference type="PANTHER" id="PTHR24106">
    <property type="entry name" value="NACHT, LRR AND CARD DOMAINS-CONTAINING"/>
    <property type="match status" value="1"/>
</dbReference>
<keyword evidence="3" id="KW-0433">Leucine-rich repeat</keyword>
<dbReference type="Pfam" id="PF00622">
    <property type="entry name" value="SPRY"/>
    <property type="match status" value="1"/>
</dbReference>
<dbReference type="GO" id="GO:0050863">
    <property type="term" value="P:regulation of T cell activation"/>
    <property type="evidence" value="ECO:0007669"/>
    <property type="project" value="UniProtKB-ARBA"/>
</dbReference>
<dbReference type="SMART" id="SM00406">
    <property type="entry name" value="IGv"/>
    <property type="match status" value="2"/>
</dbReference>
<dbReference type="Pfam" id="PF13765">
    <property type="entry name" value="PRY"/>
    <property type="match status" value="1"/>
</dbReference>
<dbReference type="SMART" id="SM00449">
    <property type="entry name" value="SPRY"/>
    <property type="match status" value="1"/>
</dbReference>
<dbReference type="InterPro" id="IPR003877">
    <property type="entry name" value="SPRY_dom"/>
</dbReference>
<evidence type="ECO:0000256" key="3">
    <source>
        <dbReference type="ARBA" id="ARBA00022614"/>
    </source>
</evidence>
<dbReference type="InterPro" id="IPR003599">
    <property type="entry name" value="Ig_sub"/>
</dbReference>
<dbReference type="InterPro" id="IPR001870">
    <property type="entry name" value="B30.2/SPRY"/>
</dbReference>
<dbReference type="FunFam" id="3.80.10.10:FF:000538">
    <property type="entry name" value="Si:ch211-127b6.2"/>
    <property type="match status" value="1"/>
</dbReference>
<evidence type="ECO:0000256" key="7">
    <source>
        <dbReference type="ARBA" id="ARBA00023157"/>
    </source>
</evidence>
<reference evidence="13 14" key="1">
    <citation type="submission" date="2021-07" db="EMBL/GenBank/DDBJ databases">
        <authorList>
            <person name="Imarazene B."/>
            <person name="Zahm M."/>
            <person name="Klopp C."/>
            <person name="Cabau C."/>
            <person name="Beille S."/>
            <person name="Jouanno E."/>
            <person name="Castinel A."/>
            <person name="Lluch J."/>
            <person name="Gil L."/>
            <person name="Kuchtly C."/>
            <person name="Lopez Roques C."/>
            <person name="Donnadieu C."/>
            <person name="Parrinello H."/>
            <person name="Journot L."/>
            <person name="Du K."/>
            <person name="Schartl M."/>
            <person name="Retaux S."/>
            <person name="Guiguen Y."/>
        </authorList>
    </citation>
    <scope>NUCLEOTIDE SEQUENCE [LARGE SCALE GENOMIC DNA]</scope>
    <source>
        <strain evidence="13">Pach_M1</strain>
        <tissue evidence="13">Testis</tissue>
    </source>
</reference>
<dbReference type="PROSITE" id="PS50188">
    <property type="entry name" value="B302_SPRY"/>
    <property type="match status" value="1"/>
</dbReference>
<dbReference type="GO" id="GO:0016020">
    <property type="term" value="C:membrane"/>
    <property type="evidence" value="ECO:0007669"/>
    <property type="project" value="UniProtKB-SubCell"/>
</dbReference>